<reference evidence="1 2" key="1">
    <citation type="submission" date="2017-04" db="EMBL/GenBank/DDBJ databases">
        <title>Draft Aigarchaeota genome from a New Zealand hot spring.</title>
        <authorList>
            <person name="Reysenbach A.-L."/>
            <person name="Donaho J.A."/>
            <person name="Gerhart J."/>
            <person name="Kelley J.F."/>
            <person name="Kouba K."/>
            <person name="Podar M."/>
            <person name="Stott M."/>
        </authorList>
    </citation>
    <scope>NUCLEOTIDE SEQUENCE [LARGE SCALE GENOMIC DNA]</scope>
    <source>
        <strain evidence="1">NZ13_MG1</strain>
    </source>
</reference>
<accession>A0A2R7Y203</accession>
<dbReference type="AlphaFoldDB" id="A0A2R7Y203"/>
<name>A0A2R7Y203_9ARCH</name>
<organism evidence="1 2">
    <name type="scientific">Candidatus Terraquivivens tikiterensis</name>
    <dbReference type="NCBI Taxonomy" id="1980982"/>
    <lineage>
        <taxon>Archaea</taxon>
        <taxon>Nitrososphaerota</taxon>
        <taxon>Candidatus Wolframiiraptoraceae</taxon>
        <taxon>Candidatus Terraquivivens</taxon>
    </lineage>
</organism>
<proteinExistence type="predicted"/>
<dbReference type="EMBL" id="NDWU01000015">
    <property type="protein sequence ID" value="PUA31571.1"/>
    <property type="molecule type" value="Genomic_DNA"/>
</dbReference>
<protein>
    <submittedName>
        <fullName evidence="1">Uncharacterized protein</fullName>
    </submittedName>
</protein>
<evidence type="ECO:0000313" key="1">
    <source>
        <dbReference type="EMBL" id="PUA31571.1"/>
    </source>
</evidence>
<gene>
    <name evidence="1" type="ORF">B9J98_05735</name>
</gene>
<comment type="caution">
    <text evidence="1">The sequence shown here is derived from an EMBL/GenBank/DDBJ whole genome shotgun (WGS) entry which is preliminary data.</text>
</comment>
<sequence>MGREPSSGVAHVDEVIGYMEPFYRRGLEGNRSRCIWSLKMRDDVAEFCWFYARWLRSPLAERLKAEVYQLLEEVLTW</sequence>
<evidence type="ECO:0000313" key="2">
    <source>
        <dbReference type="Proteomes" id="UP000244066"/>
    </source>
</evidence>
<dbReference type="Proteomes" id="UP000244066">
    <property type="component" value="Unassembled WGS sequence"/>
</dbReference>